<accession>A0A0B6YNV9</accession>
<reference evidence="1" key="1">
    <citation type="submission" date="2014-12" db="EMBL/GenBank/DDBJ databases">
        <title>Insight into the proteome of Arion vulgaris.</title>
        <authorList>
            <person name="Aradska J."/>
            <person name="Bulat T."/>
            <person name="Smidak R."/>
            <person name="Sarate P."/>
            <person name="Gangsoo J."/>
            <person name="Sialana F."/>
            <person name="Bilban M."/>
            <person name="Lubec G."/>
        </authorList>
    </citation>
    <scope>NUCLEOTIDE SEQUENCE</scope>
    <source>
        <tissue evidence="1">Skin</tissue>
    </source>
</reference>
<feature type="non-terminal residue" evidence="1">
    <location>
        <position position="131"/>
    </location>
</feature>
<dbReference type="Gene3D" id="2.40.160.110">
    <property type="match status" value="1"/>
</dbReference>
<evidence type="ECO:0000313" key="1">
    <source>
        <dbReference type="EMBL" id="CEK57175.1"/>
    </source>
</evidence>
<feature type="non-terminal residue" evidence="1">
    <location>
        <position position="1"/>
    </location>
</feature>
<name>A0A0B6YNV9_9EUPU</name>
<protein>
    <submittedName>
        <fullName evidence="1">Uncharacterized protein</fullName>
    </submittedName>
</protein>
<organism evidence="1">
    <name type="scientific">Arion vulgaris</name>
    <dbReference type="NCBI Taxonomy" id="1028688"/>
    <lineage>
        <taxon>Eukaryota</taxon>
        <taxon>Metazoa</taxon>
        <taxon>Spiralia</taxon>
        <taxon>Lophotrochozoa</taxon>
        <taxon>Mollusca</taxon>
        <taxon>Gastropoda</taxon>
        <taxon>Heterobranchia</taxon>
        <taxon>Euthyneura</taxon>
        <taxon>Panpulmonata</taxon>
        <taxon>Eupulmonata</taxon>
        <taxon>Stylommatophora</taxon>
        <taxon>Helicina</taxon>
        <taxon>Arionoidea</taxon>
        <taxon>Arionidae</taxon>
        <taxon>Arion</taxon>
    </lineage>
</organism>
<dbReference type="AlphaFoldDB" id="A0A0B6YNV9"/>
<sequence length="131" mass="14731">KTASVDIPANSDDTGNCNHTLNSQNLVITFFKDWSLEIVFTLDKGQSADVVDVYDLKYGITNISLTYVIDKEIFPNSTTPPNTKVTAFPHSPKETDYPRKSGRAAFYKCLSNTQLDLENGITVYIRELEFK</sequence>
<gene>
    <name evidence="1" type="primary">ORF29465</name>
</gene>
<dbReference type="EMBL" id="HACG01010310">
    <property type="protein sequence ID" value="CEK57175.1"/>
    <property type="molecule type" value="Transcribed_RNA"/>
</dbReference>
<proteinExistence type="predicted"/>